<keyword evidence="3" id="KW-0560">Oxidoreductase</keyword>
<protein>
    <submittedName>
        <fullName evidence="8">Alcohol dehydrogenase class IV</fullName>
    </submittedName>
</protein>
<gene>
    <name evidence="8" type="ORF">C7450_113122</name>
</gene>
<dbReference type="InterPro" id="IPR018211">
    <property type="entry name" value="ADH_Fe_CS"/>
</dbReference>
<evidence type="ECO:0000256" key="3">
    <source>
        <dbReference type="ARBA" id="ARBA00023002"/>
    </source>
</evidence>
<dbReference type="Proteomes" id="UP000248021">
    <property type="component" value="Unassembled WGS sequence"/>
</dbReference>
<evidence type="ECO:0000259" key="7">
    <source>
        <dbReference type="Pfam" id="PF25137"/>
    </source>
</evidence>
<evidence type="ECO:0000313" key="8">
    <source>
        <dbReference type="EMBL" id="PXW53634.1"/>
    </source>
</evidence>
<comment type="caution">
    <text evidence="8">The sequence shown here is derived from an EMBL/GenBank/DDBJ whole genome shotgun (WGS) entry which is preliminary data.</text>
</comment>
<dbReference type="GO" id="GO:0004022">
    <property type="term" value="F:alcohol dehydrogenase (NAD+) activity"/>
    <property type="evidence" value="ECO:0007669"/>
    <property type="project" value="UniProtKB-EC"/>
</dbReference>
<feature type="domain" description="Alcohol dehydrogenase iron-type/glycerol dehydrogenase GldA" evidence="6">
    <location>
        <begin position="59"/>
        <end position="226"/>
    </location>
</feature>
<keyword evidence="9" id="KW-1185">Reference proteome</keyword>
<dbReference type="InterPro" id="IPR056798">
    <property type="entry name" value="ADH_Fe_C"/>
</dbReference>
<dbReference type="Pfam" id="PF00465">
    <property type="entry name" value="Fe-ADH"/>
    <property type="match status" value="1"/>
</dbReference>
<sequence>MLGQYVHNMDEWSKGVTPCTLLKTRRMLPGGCGGAFGGGYIEESGSVNTRSVDTITYLTNISFGLGAAESLAEILRELGVANPLVISDHGVRAAGLLQHPAFAFLNSAPTFLDVPSNPTESAVAAGLELYKQGGCDGVVAIGGGSPIDLAKGVALLATHDGELERYAAILGGVARITAAVAPLVAVPTTAGTGSEVGRAALITLNDGRKLGFISPYLIPRRAVCDPELTMGLPPALTAATGLDALSHCIETYLSPRYNPPAEAIAVDGFQRIWKALPVAYADGSNAEARSDLMMGALEGGLTFQKGLGAVHALSHALGGLKEARLHHGTLNAILMPPVLRWNVEVEAVAEKVSHLESLAGLEQTTLADALDDLNRRLGITPRLSELGVPRHVIDWVCERALADHSHPTNPRPLTKEDYAAILQSVF</sequence>
<evidence type="ECO:0000259" key="6">
    <source>
        <dbReference type="Pfam" id="PF00465"/>
    </source>
</evidence>
<keyword evidence="4" id="KW-0520">NAD</keyword>
<accession>A0A2V3U7B5</accession>
<dbReference type="PANTHER" id="PTHR11496">
    <property type="entry name" value="ALCOHOL DEHYDROGENASE"/>
    <property type="match status" value="1"/>
</dbReference>
<dbReference type="AlphaFoldDB" id="A0A2V3U7B5"/>
<dbReference type="PANTHER" id="PTHR11496:SF102">
    <property type="entry name" value="ALCOHOL DEHYDROGENASE 4"/>
    <property type="match status" value="1"/>
</dbReference>
<dbReference type="Gene3D" id="3.40.50.1970">
    <property type="match status" value="1"/>
</dbReference>
<evidence type="ECO:0000256" key="1">
    <source>
        <dbReference type="ARBA" id="ARBA00001962"/>
    </source>
</evidence>
<dbReference type="GO" id="GO:0046872">
    <property type="term" value="F:metal ion binding"/>
    <property type="evidence" value="ECO:0007669"/>
    <property type="project" value="InterPro"/>
</dbReference>
<reference evidence="8 9" key="1">
    <citation type="submission" date="2018-05" db="EMBL/GenBank/DDBJ databases">
        <title>Genomic Encyclopedia of Type Strains, Phase IV (KMG-IV): sequencing the most valuable type-strain genomes for metagenomic binning, comparative biology and taxonomic classification.</title>
        <authorList>
            <person name="Goeker M."/>
        </authorList>
    </citation>
    <scope>NUCLEOTIDE SEQUENCE [LARGE SCALE GENOMIC DNA]</scope>
    <source>
        <strain evidence="8 9">DSM 6462</strain>
    </source>
</reference>
<dbReference type="InterPro" id="IPR001670">
    <property type="entry name" value="ADH_Fe/GldA"/>
</dbReference>
<proteinExistence type="inferred from homology"/>
<dbReference type="InterPro" id="IPR039697">
    <property type="entry name" value="Alcohol_dehydrogenase_Fe"/>
</dbReference>
<evidence type="ECO:0000256" key="2">
    <source>
        <dbReference type="ARBA" id="ARBA00007358"/>
    </source>
</evidence>
<dbReference type="Gene3D" id="1.20.1090.10">
    <property type="entry name" value="Dehydroquinate synthase-like - alpha domain"/>
    <property type="match status" value="1"/>
</dbReference>
<comment type="cofactor">
    <cofactor evidence="1">
        <name>Fe cation</name>
        <dbReference type="ChEBI" id="CHEBI:24875"/>
    </cofactor>
</comment>
<organism evidence="8 9">
    <name type="scientific">Chelatococcus asaccharovorans</name>
    <dbReference type="NCBI Taxonomy" id="28210"/>
    <lineage>
        <taxon>Bacteria</taxon>
        <taxon>Pseudomonadati</taxon>
        <taxon>Pseudomonadota</taxon>
        <taxon>Alphaproteobacteria</taxon>
        <taxon>Hyphomicrobiales</taxon>
        <taxon>Chelatococcaceae</taxon>
        <taxon>Chelatococcus</taxon>
    </lineage>
</organism>
<name>A0A2V3U7B5_9HYPH</name>
<dbReference type="EMBL" id="QJJK01000013">
    <property type="protein sequence ID" value="PXW53634.1"/>
    <property type="molecule type" value="Genomic_DNA"/>
</dbReference>
<evidence type="ECO:0000313" key="9">
    <source>
        <dbReference type="Proteomes" id="UP000248021"/>
    </source>
</evidence>
<comment type="catalytic activity">
    <reaction evidence="5">
        <text>a primary alcohol + NAD(+) = an aldehyde + NADH + H(+)</text>
        <dbReference type="Rhea" id="RHEA:10736"/>
        <dbReference type="ChEBI" id="CHEBI:15378"/>
        <dbReference type="ChEBI" id="CHEBI:15734"/>
        <dbReference type="ChEBI" id="CHEBI:17478"/>
        <dbReference type="ChEBI" id="CHEBI:57540"/>
        <dbReference type="ChEBI" id="CHEBI:57945"/>
        <dbReference type="EC" id="1.1.1.1"/>
    </reaction>
</comment>
<dbReference type="SUPFAM" id="SSF56796">
    <property type="entry name" value="Dehydroquinate synthase-like"/>
    <property type="match status" value="1"/>
</dbReference>
<dbReference type="PROSITE" id="PS00913">
    <property type="entry name" value="ADH_IRON_1"/>
    <property type="match status" value="1"/>
</dbReference>
<dbReference type="Pfam" id="PF25137">
    <property type="entry name" value="ADH_Fe_C"/>
    <property type="match status" value="1"/>
</dbReference>
<evidence type="ECO:0000256" key="4">
    <source>
        <dbReference type="ARBA" id="ARBA00023027"/>
    </source>
</evidence>
<comment type="similarity">
    <text evidence="2">Belongs to the iron-containing alcohol dehydrogenase family.</text>
</comment>
<dbReference type="CDD" id="cd14861">
    <property type="entry name" value="Fe-ADH-like"/>
    <property type="match status" value="1"/>
</dbReference>
<dbReference type="FunFam" id="3.40.50.1970:FF:000003">
    <property type="entry name" value="Alcohol dehydrogenase, iron-containing"/>
    <property type="match status" value="1"/>
</dbReference>
<feature type="domain" description="Fe-containing alcohol dehydrogenase-like C-terminal" evidence="7">
    <location>
        <begin position="237"/>
        <end position="425"/>
    </location>
</feature>
<evidence type="ECO:0000256" key="5">
    <source>
        <dbReference type="ARBA" id="ARBA00049243"/>
    </source>
</evidence>